<accession>A0AAD9QCR3</accession>
<comment type="caution">
    <text evidence="2">The sequence shown here is derived from an EMBL/GenBank/DDBJ whole genome shotgun (WGS) entry which is preliminary data.</text>
</comment>
<dbReference type="Proteomes" id="UP001249851">
    <property type="component" value="Unassembled WGS sequence"/>
</dbReference>
<dbReference type="CDD" id="cd18809">
    <property type="entry name" value="SF1_C_RecD"/>
    <property type="match status" value="1"/>
</dbReference>
<dbReference type="EMBL" id="JARQWQ010000043">
    <property type="protein sequence ID" value="KAK2558825.1"/>
    <property type="molecule type" value="Genomic_DNA"/>
</dbReference>
<dbReference type="Gene3D" id="2.40.50.140">
    <property type="entry name" value="Nucleic acid-binding proteins"/>
    <property type="match status" value="1"/>
</dbReference>
<evidence type="ECO:0000313" key="3">
    <source>
        <dbReference type="Proteomes" id="UP001249851"/>
    </source>
</evidence>
<keyword evidence="3" id="KW-1185">Reference proteome</keyword>
<sequence length="481" mass="53109">MLTMNLWPEVGLCNGATGKVVDIIFAENHSPPDLPIAVMVKFDHYTGPSFTEFLSKCVPVCPITVTSHSLDTFHERQQLPLKLSWAITIHKSQGHTLGKACIDIGPRERTAGMTYVAISRCCHISMASKRKDTPPGFVHSVSPMKKGKTGRDCYTFTFQTSPDKFAKGIGFDQTSHQQAIHFEKTKSPSKILSAREHDGQIFINQYTSLIKANSSDVNFDPCKEQSPAGTSSSVNLPDSSATDITLQRLDKLTRNQRVNVKATLTMGSSEPKELVKRSGSRGTVKEDCVLEDETGNATIHLWDDTATMLATGQSYEIKNLSVKNFNGKTHLGTTTETTFSPIDPLMKELKGEELLTNIKKTITVEEFKFTGKVNTFMICQIPNCKKKMPYAVDCKVITCASCGTCQKVKACEKGMSARLCAELDGKDIWLTAFTDVMKILINKIDLSCNNTTDELKQGLLNLENVELPIDSTSNFILDVLK</sequence>
<protein>
    <submittedName>
        <fullName evidence="2">Uncharacterized protein</fullName>
    </submittedName>
</protein>
<gene>
    <name evidence="2" type="ORF">P5673_019040</name>
</gene>
<evidence type="ECO:0000256" key="1">
    <source>
        <dbReference type="SAM" id="MobiDB-lite"/>
    </source>
</evidence>
<reference evidence="2" key="1">
    <citation type="journal article" date="2023" name="G3 (Bethesda)">
        <title>Whole genome assembly and annotation of the endangered Caribbean coral Acropora cervicornis.</title>
        <authorList>
            <person name="Selwyn J.D."/>
            <person name="Vollmer S.V."/>
        </authorList>
    </citation>
    <scope>NUCLEOTIDE SEQUENCE</scope>
    <source>
        <strain evidence="2">K2</strain>
    </source>
</reference>
<dbReference type="InterPro" id="IPR027417">
    <property type="entry name" value="P-loop_NTPase"/>
</dbReference>
<organism evidence="2 3">
    <name type="scientific">Acropora cervicornis</name>
    <name type="common">Staghorn coral</name>
    <dbReference type="NCBI Taxonomy" id="6130"/>
    <lineage>
        <taxon>Eukaryota</taxon>
        <taxon>Metazoa</taxon>
        <taxon>Cnidaria</taxon>
        <taxon>Anthozoa</taxon>
        <taxon>Hexacorallia</taxon>
        <taxon>Scleractinia</taxon>
        <taxon>Astrocoeniina</taxon>
        <taxon>Acroporidae</taxon>
        <taxon>Acropora</taxon>
    </lineage>
</organism>
<feature type="compositionally biased region" description="Polar residues" evidence="1">
    <location>
        <begin position="227"/>
        <end position="239"/>
    </location>
</feature>
<dbReference type="PANTHER" id="PTHR47642">
    <property type="entry name" value="ATP-DEPENDENT DNA HELICASE"/>
    <property type="match status" value="1"/>
</dbReference>
<dbReference type="SUPFAM" id="SSF52540">
    <property type="entry name" value="P-loop containing nucleoside triphosphate hydrolases"/>
    <property type="match status" value="1"/>
</dbReference>
<dbReference type="AlphaFoldDB" id="A0AAD9QCR3"/>
<dbReference type="Gene3D" id="3.40.50.300">
    <property type="entry name" value="P-loop containing nucleotide triphosphate hydrolases"/>
    <property type="match status" value="1"/>
</dbReference>
<name>A0AAD9QCR3_ACRCE</name>
<dbReference type="InterPro" id="IPR012340">
    <property type="entry name" value="NA-bd_OB-fold"/>
</dbReference>
<reference evidence="2" key="2">
    <citation type="journal article" date="2023" name="Science">
        <title>Genomic signatures of disease resistance in endangered staghorn corals.</title>
        <authorList>
            <person name="Vollmer S.V."/>
            <person name="Selwyn J.D."/>
            <person name="Despard B.A."/>
            <person name="Roesel C.L."/>
        </authorList>
    </citation>
    <scope>NUCLEOTIDE SEQUENCE</scope>
    <source>
        <strain evidence="2">K2</strain>
    </source>
</reference>
<feature type="region of interest" description="Disordered" evidence="1">
    <location>
        <begin position="218"/>
        <end position="239"/>
    </location>
</feature>
<dbReference type="InterPro" id="IPR051055">
    <property type="entry name" value="PIF1_helicase"/>
</dbReference>
<evidence type="ECO:0000313" key="2">
    <source>
        <dbReference type="EMBL" id="KAK2558825.1"/>
    </source>
</evidence>
<proteinExistence type="predicted"/>
<dbReference type="SUPFAM" id="SSF50249">
    <property type="entry name" value="Nucleic acid-binding proteins"/>
    <property type="match status" value="1"/>
</dbReference>